<reference evidence="5" key="1">
    <citation type="submission" date="2016-10" db="EMBL/GenBank/DDBJ databases">
        <authorList>
            <person name="Varghese N."/>
            <person name="Submissions S."/>
        </authorList>
    </citation>
    <scope>NUCLEOTIDE SEQUENCE [LARGE SCALE GENOMIC DNA]</scope>
    <source>
        <strain evidence="5">CGMCC 1.10783</strain>
    </source>
</reference>
<dbReference type="OrthoDB" id="3855217at2"/>
<dbReference type="PROSITE" id="PS01031">
    <property type="entry name" value="SHSP"/>
    <property type="match status" value="1"/>
</dbReference>
<dbReference type="Gene3D" id="2.60.40.790">
    <property type="match status" value="1"/>
</dbReference>
<feature type="region of interest" description="Disordered" evidence="3">
    <location>
        <begin position="118"/>
        <end position="185"/>
    </location>
</feature>
<evidence type="ECO:0000313" key="4">
    <source>
        <dbReference type="EMBL" id="SDJ81171.1"/>
    </source>
</evidence>
<proteinExistence type="inferred from homology"/>
<dbReference type="PANTHER" id="PTHR11527">
    <property type="entry name" value="HEAT-SHOCK PROTEIN 20 FAMILY MEMBER"/>
    <property type="match status" value="1"/>
</dbReference>
<gene>
    <name evidence="4" type="ORF">SAMN05216555_11738</name>
</gene>
<dbReference type="Pfam" id="PF00011">
    <property type="entry name" value="HSP20"/>
    <property type="match status" value="1"/>
</dbReference>
<dbReference type="CDD" id="cd06464">
    <property type="entry name" value="ACD_sHsps-like"/>
    <property type="match status" value="1"/>
</dbReference>
<evidence type="ECO:0000256" key="3">
    <source>
        <dbReference type="SAM" id="MobiDB-lite"/>
    </source>
</evidence>
<name>A0A1G8WSI6_9MICC</name>
<sequence>MGDFMRNLPFDVPEPVRRFLQGEAGAWLRAEEFRDGSVMVVRVEVPGVDPDRDIDISVSGRTLTIEARREEESVSEGRNDYRTEFHYGALTRSFQLPAGVKEDDIQASYNNGILEVRVPSMGQESTPRRKVRVQRTDAPGSAPSGNADAGQGGMGSKVDPDFIPAESGENPDQRRAREHPEETGS</sequence>
<feature type="compositionally biased region" description="Basic and acidic residues" evidence="3">
    <location>
        <begin position="171"/>
        <end position="185"/>
    </location>
</feature>
<dbReference type="InterPro" id="IPR008978">
    <property type="entry name" value="HSP20-like_chaperone"/>
</dbReference>
<organism evidence="4 5">
    <name type="scientific">Arthrobacter cupressi</name>
    <dbReference type="NCBI Taxonomy" id="1045773"/>
    <lineage>
        <taxon>Bacteria</taxon>
        <taxon>Bacillati</taxon>
        <taxon>Actinomycetota</taxon>
        <taxon>Actinomycetes</taxon>
        <taxon>Micrococcales</taxon>
        <taxon>Micrococcaceae</taxon>
        <taxon>Arthrobacter</taxon>
    </lineage>
</organism>
<comment type="similarity">
    <text evidence="1 2">Belongs to the small heat shock protein (HSP20) family.</text>
</comment>
<dbReference type="AlphaFoldDB" id="A0A1G8WSI6"/>
<dbReference type="RefSeq" id="WP_074590991.1">
    <property type="nucleotide sequence ID" value="NZ_FNEI01000017.1"/>
</dbReference>
<evidence type="ECO:0000313" key="5">
    <source>
        <dbReference type="Proteomes" id="UP000182130"/>
    </source>
</evidence>
<dbReference type="EMBL" id="FNEI01000017">
    <property type="protein sequence ID" value="SDJ81171.1"/>
    <property type="molecule type" value="Genomic_DNA"/>
</dbReference>
<keyword evidence="5" id="KW-1185">Reference proteome</keyword>
<protein>
    <submittedName>
        <fullName evidence="4">Molecular chaperone IbpA, HSP20 family</fullName>
    </submittedName>
</protein>
<dbReference type="InterPro" id="IPR031107">
    <property type="entry name" value="Small_HSP"/>
</dbReference>
<dbReference type="STRING" id="1045773.SAMN05216555_11738"/>
<dbReference type="Proteomes" id="UP000182130">
    <property type="component" value="Unassembled WGS sequence"/>
</dbReference>
<dbReference type="InterPro" id="IPR002068">
    <property type="entry name" value="A-crystallin/Hsp20_dom"/>
</dbReference>
<accession>A0A1G8WSI6</accession>
<evidence type="ECO:0000256" key="2">
    <source>
        <dbReference type="RuleBase" id="RU003616"/>
    </source>
</evidence>
<dbReference type="SUPFAM" id="SSF49764">
    <property type="entry name" value="HSP20-like chaperones"/>
    <property type="match status" value="1"/>
</dbReference>
<evidence type="ECO:0000256" key="1">
    <source>
        <dbReference type="PROSITE-ProRule" id="PRU00285"/>
    </source>
</evidence>